<dbReference type="AlphaFoldDB" id="A0A067KLI8"/>
<evidence type="ECO:0000259" key="2">
    <source>
        <dbReference type="PROSITE" id="PS00036"/>
    </source>
</evidence>
<accession>A0A067KLI8</accession>
<evidence type="ECO:0000313" key="3">
    <source>
        <dbReference type="EMBL" id="KDP33125.1"/>
    </source>
</evidence>
<evidence type="ECO:0000313" key="4">
    <source>
        <dbReference type="Proteomes" id="UP000027138"/>
    </source>
</evidence>
<dbReference type="InterPro" id="IPR004827">
    <property type="entry name" value="bZIP"/>
</dbReference>
<feature type="compositionally biased region" description="Basic and acidic residues" evidence="1">
    <location>
        <begin position="60"/>
        <end position="73"/>
    </location>
</feature>
<dbReference type="Proteomes" id="UP000027138">
    <property type="component" value="Unassembled WGS sequence"/>
</dbReference>
<keyword evidence="4" id="KW-1185">Reference proteome</keyword>
<dbReference type="OrthoDB" id="851950at2759"/>
<reference evidence="3 4" key="1">
    <citation type="journal article" date="2014" name="PLoS ONE">
        <title>Global Analysis of Gene Expression Profiles in Physic Nut (Jatropha curcas L.) Seedlings Exposed to Salt Stress.</title>
        <authorList>
            <person name="Zhang L."/>
            <person name="Zhang C."/>
            <person name="Wu P."/>
            <person name="Chen Y."/>
            <person name="Li M."/>
            <person name="Jiang H."/>
            <person name="Wu G."/>
        </authorList>
    </citation>
    <scope>NUCLEOTIDE SEQUENCE [LARGE SCALE GENOMIC DNA]</scope>
    <source>
        <strain evidence="4">cv. GZQX0401</strain>
        <tissue evidence="3">Young leaves</tissue>
    </source>
</reference>
<gene>
    <name evidence="3" type="ORF">JCGZ_13572</name>
</gene>
<evidence type="ECO:0000256" key="1">
    <source>
        <dbReference type="SAM" id="MobiDB-lite"/>
    </source>
</evidence>
<protein>
    <recommendedName>
        <fullName evidence="2">BZIP domain-containing protein</fullName>
    </recommendedName>
</protein>
<proteinExistence type="predicted"/>
<sequence>MAMLNSFGSGVQISQEWLQVDMLLVSGRKRIIEGSEQDQMRKEKKKIKNRASAARSRQKKIMEEEEKKVEETANRPSSLKRTLSALW</sequence>
<name>A0A067KLI8_JATCU</name>
<feature type="region of interest" description="Disordered" evidence="1">
    <location>
        <begin position="34"/>
        <end position="87"/>
    </location>
</feature>
<organism evidence="3 4">
    <name type="scientific">Jatropha curcas</name>
    <name type="common">Barbados nut</name>
    <dbReference type="NCBI Taxonomy" id="180498"/>
    <lineage>
        <taxon>Eukaryota</taxon>
        <taxon>Viridiplantae</taxon>
        <taxon>Streptophyta</taxon>
        <taxon>Embryophyta</taxon>
        <taxon>Tracheophyta</taxon>
        <taxon>Spermatophyta</taxon>
        <taxon>Magnoliopsida</taxon>
        <taxon>eudicotyledons</taxon>
        <taxon>Gunneridae</taxon>
        <taxon>Pentapetalae</taxon>
        <taxon>rosids</taxon>
        <taxon>fabids</taxon>
        <taxon>Malpighiales</taxon>
        <taxon>Euphorbiaceae</taxon>
        <taxon>Crotonoideae</taxon>
        <taxon>Jatropheae</taxon>
        <taxon>Jatropha</taxon>
    </lineage>
</organism>
<dbReference type="PROSITE" id="PS00036">
    <property type="entry name" value="BZIP_BASIC"/>
    <property type="match status" value="1"/>
</dbReference>
<feature type="domain" description="BZIP" evidence="2">
    <location>
        <begin position="44"/>
        <end position="59"/>
    </location>
</feature>
<dbReference type="GO" id="GO:0003700">
    <property type="term" value="F:DNA-binding transcription factor activity"/>
    <property type="evidence" value="ECO:0007669"/>
    <property type="project" value="InterPro"/>
</dbReference>
<dbReference type="EMBL" id="KK914560">
    <property type="protein sequence ID" value="KDP33125.1"/>
    <property type="molecule type" value="Genomic_DNA"/>
</dbReference>